<dbReference type="SUPFAM" id="SSF55608">
    <property type="entry name" value="Homing endonucleases"/>
    <property type="match status" value="1"/>
</dbReference>
<dbReference type="Pfam" id="PF00004">
    <property type="entry name" value="AAA"/>
    <property type="match status" value="1"/>
</dbReference>
<dbReference type="InterPro" id="IPR003593">
    <property type="entry name" value="AAA+_ATPase"/>
</dbReference>
<keyword evidence="5" id="KW-0651">Protein splicing</keyword>
<proteinExistence type="predicted"/>
<evidence type="ECO:0000256" key="3">
    <source>
        <dbReference type="ARBA" id="ARBA00022813"/>
    </source>
</evidence>
<dbReference type="Pfam" id="PF14528">
    <property type="entry name" value="LAGLIDADG_3"/>
    <property type="match status" value="1"/>
</dbReference>
<dbReference type="GO" id="GO:0004176">
    <property type="term" value="F:ATP-dependent peptidase activity"/>
    <property type="evidence" value="ECO:0007669"/>
    <property type="project" value="TreeGrafter"/>
</dbReference>
<organism evidence="8 9">
    <name type="scientific">Candidatus Falkowbacteria bacterium CG_4_9_14_3_um_filter_38_19</name>
    <dbReference type="NCBI Taxonomy" id="1974559"/>
    <lineage>
        <taxon>Bacteria</taxon>
        <taxon>Candidatus Falkowiibacteriota</taxon>
    </lineage>
</organism>
<dbReference type="AlphaFoldDB" id="A0A2M8AH68"/>
<sequence length="695" mass="78751">MVSAIFSLFFQPFEKKEKISLTKLVSDINQDKVKKLTILGNELEIIYQDDKLAESRKETEAALSQSLINYGVDTGKLAKIEIVAKEAGGTWVWLGPVLFSVLPLLLFGLFFWMLFRQAKTGATQAFDFTRARAKLFGAEGQPKEKISFDDVGGLKEAKEELNEVVDFLKNPKKYLGLGARIPRGVLLIGAPGTGKTLLAKAIASTANIPFFSISASEVIELFVGVGSARIRSLFDQARKTGRAIIFIDEIDSIGKIRGMGITGGHEEREQTLNQLLAEMDGIGREEGILVFAASVIGDTPVLIKRDNEYKLLPISEVIDPYYQEEEEGIEKFTNDLKALGFERKERKGSAPKNNIYFGNSAFKKVRSVFRHKVNEIYEVEYLGGKIKTTGNHSLFVRTQQGLKIKRVSELKAGDILVDLPFKVNRGIKRLREIRFHSFNGNFEMELSVWQPLFEKFEPVNLTYQYALSHAGTVSQSRLAEMFEVSQTTIGRWQRGGSGPRTLSREYYQHKDILPEKVKVTPDLCRLLGYYTAEGYARKEVDFCLNRKEKEKIEDIQNLMKKIFNLEPHRIKFNTPGAINIVYQCTPLAKFFAYHCGKGAENKHVPAFLFESTFEYFKEFFKGYLGGDGYIYKNRGGQGEVTSISKQLILELNWLFRMHGLKSYIYSFKAKEGRKIKNGKPLKETTAWRLGFGKTQ</sequence>
<keyword evidence="2" id="KW-0255">Endonuclease</keyword>
<dbReference type="InterPro" id="IPR006141">
    <property type="entry name" value="Intein_N"/>
</dbReference>
<dbReference type="SMART" id="SM00382">
    <property type="entry name" value="AAA"/>
    <property type="match status" value="1"/>
</dbReference>
<dbReference type="Pfam" id="PF14890">
    <property type="entry name" value="Intein_splicing"/>
    <property type="match status" value="1"/>
</dbReference>
<dbReference type="EMBL" id="PFUO01000081">
    <property type="protein sequence ID" value="PJB16906.1"/>
    <property type="molecule type" value="Genomic_DNA"/>
</dbReference>
<keyword evidence="6" id="KW-1133">Transmembrane helix</keyword>
<evidence type="ECO:0000256" key="5">
    <source>
        <dbReference type="ARBA" id="ARBA00023000"/>
    </source>
</evidence>
<evidence type="ECO:0000256" key="4">
    <source>
        <dbReference type="ARBA" id="ARBA00022886"/>
    </source>
</evidence>
<keyword evidence="3" id="KW-0068">Autocatalytic cleavage</keyword>
<comment type="caution">
    <text evidence="8">The sequence shown here is derived from an EMBL/GenBank/DDBJ whole genome shotgun (WGS) entry which is preliminary data.</text>
</comment>
<dbReference type="SUPFAM" id="SSF52540">
    <property type="entry name" value="P-loop containing nucleoside triphosphate hydrolases"/>
    <property type="match status" value="1"/>
</dbReference>
<dbReference type="SMART" id="SM00306">
    <property type="entry name" value="HintN"/>
    <property type="match status" value="1"/>
</dbReference>
<dbReference type="GO" id="GO:0005524">
    <property type="term" value="F:ATP binding"/>
    <property type="evidence" value="ECO:0007669"/>
    <property type="project" value="InterPro"/>
</dbReference>
<dbReference type="PANTHER" id="PTHR23076">
    <property type="entry name" value="METALLOPROTEASE M41 FTSH"/>
    <property type="match status" value="1"/>
</dbReference>
<gene>
    <name evidence="8" type="ORF">CO116_01700</name>
</gene>
<feature type="domain" description="DOD-type homing endonuclease" evidence="7">
    <location>
        <begin position="526"/>
        <end position="660"/>
    </location>
</feature>
<dbReference type="PROSITE" id="PS50819">
    <property type="entry name" value="INTEIN_ENDONUCLEASE"/>
    <property type="match status" value="1"/>
</dbReference>
<dbReference type="GO" id="GO:0016539">
    <property type="term" value="P:intein-mediated protein splicing"/>
    <property type="evidence" value="ECO:0007669"/>
    <property type="project" value="InterPro"/>
</dbReference>
<dbReference type="FunFam" id="3.40.50.300:FF:002568">
    <property type="entry name" value="Cell division protein (FtsH)"/>
    <property type="match status" value="1"/>
</dbReference>
<dbReference type="GO" id="GO:0004519">
    <property type="term" value="F:endonuclease activity"/>
    <property type="evidence" value="ECO:0007669"/>
    <property type="project" value="UniProtKB-KW"/>
</dbReference>
<protein>
    <recommendedName>
        <fullName evidence="7">DOD-type homing endonuclease domain-containing protein</fullName>
    </recommendedName>
</protein>
<dbReference type="GO" id="GO:0030163">
    <property type="term" value="P:protein catabolic process"/>
    <property type="evidence" value="ECO:0007669"/>
    <property type="project" value="TreeGrafter"/>
</dbReference>
<dbReference type="Gene3D" id="3.40.50.300">
    <property type="entry name" value="P-loop containing nucleotide triphosphate hydrolases"/>
    <property type="match status" value="1"/>
</dbReference>
<dbReference type="GO" id="GO:0016887">
    <property type="term" value="F:ATP hydrolysis activity"/>
    <property type="evidence" value="ECO:0007669"/>
    <property type="project" value="InterPro"/>
</dbReference>
<dbReference type="CDD" id="cd00081">
    <property type="entry name" value="Hint"/>
    <property type="match status" value="1"/>
</dbReference>
<dbReference type="InterPro" id="IPR003587">
    <property type="entry name" value="Hint_dom_N"/>
</dbReference>
<dbReference type="InterPro" id="IPR027417">
    <property type="entry name" value="P-loop_NTPase"/>
</dbReference>
<dbReference type="Gene3D" id="3.10.28.10">
    <property type="entry name" value="Homing endonucleases"/>
    <property type="match status" value="1"/>
</dbReference>
<keyword evidence="2" id="KW-0378">Hydrolase</keyword>
<evidence type="ECO:0000313" key="9">
    <source>
        <dbReference type="Proteomes" id="UP000230611"/>
    </source>
</evidence>
<dbReference type="InterPro" id="IPR027434">
    <property type="entry name" value="Homing_endonucl"/>
</dbReference>
<keyword evidence="1" id="KW-0540">Nuclease</keyword>
<keyword evidence="4" id="KW-0404">Intron homing</keyword>
<keyword evidence="6" id="KW-0812">Transmembrane</keyword>
<dbReference type="InterPro" id="IPR003959">
    <property type="entry name" value="ATPase_AAA_core"/>
</dbReference>
<feature type="non-terminal residue" evidence="8">
    <location>
        <position position="695"/>
    </location>
</feature>
<evidence type="ECO:0000259" key="7">
    <source>
        <dbReference type="PROSITE" id="PS50819"/>
    </source>
</evidence>
<evidence type="ECO:0000256" key="2">
    <source>
        <dbReference type="ARBA" id="ARBA00022759"/>
    </source>
</evidence>
<name>A0A2M8AH68_9BACT</name>
<feature type="transmembrane region" description="Helical" evidence="6">
    <location>
        <begin position="91"/>
        <end position="115"/>
    </location>
</feature>
<reference evidence="9" key="1">
    <citation type="submission" date="2017-09" db="EMBL/GenBank/DDBJ databases">
        <title>Depth-based differentiation of microbial function through sediment-hosted aquifers and enrichment of novel symbionts in the deep terrestrial subsurface.</title>
        <authorList>
            <person name="Probst A.J."/>
            <person name="Ladd B."/>
            <person name="Jarett J.K."/>
            <person name="Geller-Mcgrath D.E."/>
            <person name="Sieber C.M.K."/>
            <person name="Emerson J.B."/>
            <person name="Anantharaman K."/>
            <person name="Thomas B.C."/>
            <person name="Malmstrom R."/>
            <person name="Stieglmeier M."/>
            <person name="Klingl A."/>
            <person name="Woyke T."/>
            <person name="Ryan C.M."/>
            <person name="Banfield J.F."/>
        </authorList>
    </citation>
    <scope>NUCLEOTIDE SEQUENCE [LARGE SCALE GENOMIC DNA]</scope>
</reference>
<dbReference type="PRINTS" id="PR00379">
    <property type="entry name" value="INTEIN"/>
</dbReference>
<accession>A0A2M8AH68</accession>
<dbReference type="PROSITE" id="PS50817">
    <property type="entry name" value="INTEIN_N_TER"/>
    <property type="match status" value="1"/>
</dbReference>
<dbReference type="Proteomes" id="UP000230611">
    <property type="component" value="Unassembled WGS sequence"/>
</dbReference>
<dbReference type="InterPro" id="IPR006142">
    <property type="entry name" value="INTEIN"/>
</dbReference>
<dbReference type="InterPro" id="IPR004042">
    <property type="entry name" value="Intein_endonuc_central"/>
</dbReference>
<evidence type="ECO:0000256" key="1">
    <source>
        <dbReference type="ARBA" id="ARBA00022722"/>
    </source>
</evidence>
<keyword evidence="6" id="KW-0472">Membrane</keyword>
<dbReference type="Gene3D" id="2.170.16.10">
    <property type="entry name" value="Hedgehog/Intein (Hint) domain"/>
    <property type="match status" value="1"/>
</dbReference>
<dbReference type="InterPro" id="IPR004860">
    <property type="entry name" value="LAGLIDADG_dom"/>
</dbReference>
<dbReference type="InterPro" id="IPR036844">
    <property type="entry name" value="Hint_dom_sf"/>
</dbReference>
<dbReference type="SUPFAM" id="SSF51294">
    <property type="entry name" value="Hedgehog/intein (Hint) domain"/>
    <property type="match status" value="1"/>
</dbReference>
<evidence type="ECO:0000313" key="8">
    <source>
        <dbReference type="EMBL" id="PJB16906.1"/>
    </source>
</evidence>
<dbReference type="GO" id="GO:0005886">
    <property type="term" value="C:plasma membrane"/>
    <property type="evidence" value="ECO:0007669"/>
    <property type="project" value="TreeGrafter"/>
</dbReference>
<dbReference type="PANTHER" id="PTHR23076:SF97">
    <property type="entry name" value="ATP-DEPENDENT ZINC METALLOPROTEASE YME1L1"/>
    <property type="match status" value="1"/>
</dbReference>
<dbReference type="GO" id="GO:0006314">
    <property type="term" value="P:intron homing"/>
    <property type="evidence" value="ECO:0007669"/>
    <property type="project" value="UniProtKB-KW"/>
</dbReference>
<evidence type="ECO:0000256" key="6">
    <source>
        <dbReference type="SAM" id="Phobius"/>
    </source>
</evidence>